<accession>A0A9Q0BZY4</accession>
<dbReference type="PANTHER" id="PTHR30136:SF24">
    <property type="entry name" value="HTH-TYPE TRANSCRIPTIONAL REPRESSOR ALLR"/>
    <property type="match status" value="1"/>
</dbReference>
<dbReference type="Pfam" id="PF01614">
    <property type="entry name" value="IclR_C"/>
    <property type="match status" value="1"/>
</dbReference>
<dbReference type="EMBL" id="JAMQYH010000097">
    <property type="protein sequence ID" value="KAJ1683794.1"/>
    <property type="molecule type" value="Genomic_DNA"/>
</dbReference>
<reference evidence="2" key="1">
    <citation type="journal article" date="2022" name="Cell">
        <title>Repeat-based holocentromeres influence genome architecture and karyotype evolution.</title>
        <authorList>
            <person name="Hofstatter P.G."/>
            <person name="Thangavel G."/>
            <person name="Lux T."/>
            <person name="Neumann P."/>
            <person name="Vondrak T."/>
            <person name="Novak P."/>
            <person name="Zhang M."/>
            <person name="Costa L."/>
            <person name="Castellani M."/>
            <person name="Scott A."/>
            <person name="Toegelov H."/>
            <person name="Fuchs J."/>
            <person name="Mata-Sucre Y."/>
            <person name="Dias Y."/>
            <person name="Vanzela A.L.L."/>
            <person name="Huettel B."/>
            <person name="Almeida C.C.S."/>
            <person name="Simkova H."/>
            <person name="Souza G."/>
            <person name="Pedrosa-Harand A."/>
            <person name="Macas J."/>
            <person name="Mayer K.F.X."/>
            <person name="Houben A."/>
            <person name="Marques A."/>
        </authorList>
    </citation>
    <scope>NUCLEOTIDE SEQUENCE</scope>
    <source>
        <strain evidence="2">RhyBre1mFocal</strain>
    </source>
</reference>
<feature type="domain" description="IclR-ED" evidence="1">
    <location>
        <begin position="23"/>
        <end position="205"/>
    </location>
</feature>
<organism evidence="2 3">
    <name type="scientific">Rhynchospora breviuscula</name>
    <dbReference type="NCBI Taxonomy" id="2022672"/>
    <lineage>
        <taxon>Eukaryota</taxon>
        <taxon>Viridiplantae</taxon>
        <taxon>Streptophyta</taxon>
        <taxon>Embryophyta</taxon>
        <taxon>Tracheophyta</taxon>
        <taxon>Spermatophyta</taxon>
        <taxon>Magnoliopsida</taxon>
        <taxon>Liliopsida</taxon>
        <taxon>Poales</taxon>
        <taxon>Cyperaceae</taxon>
        <taxon>Cyperoideae</taxon>
        <taxon>Rhynchosporeae</taxon>
        <taxon>Rhynchospora</taxon>
    </lineage>
</organism>
<sequence>MSTFVEAGWVSRDAQGAYRIRMSMFVVASAALAEGDLRSLARPELEALARRFGDTAFLMVPADAGAVVVDRVEGGRSLQVAGLGVGTVLPFHAAAGPVLMAAYDDALRARLLAGPADPFTASTLTDPAALAARLDAVRADGVSTSRGDYLDGVAAVAAPILGRSGELVATLSLGGPEADFTGDGAHGRLDAVREAAARLTEATALTA</sequence>
<protein>
    <recommendedName>
        <fullName evidence="1">IclR-ED domain-containing protein</fullName>
    </recommendedName>
</protein>
<proteinExistence type="predicted"/>
<dbReference type="GO" id="GO:0045892">
    <property type="term" value="P:negative regulation of DNA-templated transcription"/>
    <property type="evidence" value="ECO:0007669"/>
    <property type="project" value="TreeGrafter"/>
</dbReference>
<dbReference type="Gene3D" id="3.30.450.40">
    <property type="match status" value="1"/>
</dbReference>
<dbReference type="Proteomes" id="UP001151287">
    <property type="component" value="Unassembled WGS sequence"/>
</dbReference>
<dbReference type="GO" id="GO:0003677">
    <property type="term" value="F:DNA binding"/>
    <property type="evidence" value="ECO:0007669"/>
    <property type="project" value="TreeGrafter"/>
</dbReference>
<dbReference type="PROSITE" id="PS51078">
    <property type="entry name" value="ICLR_ED"/>
    <property type="match status" value="1"/>
</dbReference>
<dbReference type="InterPro" id="IPR050707">
    <property type="entry name" value="HTH_MetabolicPath_Reg"/>
</dbReference>
<dbReference type="PANTHER" id="PTHR30136">
    <property type="entry name" value="HELIX-TURN-HELIX TRANSCRIPTIONAL REGULATOR, ICLR FAMILY"/>
    <property type="match status" value="1"/>
</dbReference>
<dbReference type="InterPro" id="IPR014757">
    <property type="entry name" value="Tscrpt_reg_IclR_C"/>
</dbReference>
<keyword evidence="3" id="KW-1185">Reference proteome</keyword>
<evidence type="ECO:0000313" key="2">
    <source>
        <dbReference type="EMBL" id="KAJ1683794.1"/>
    </source>
</evidence>
<evidence type="ECO:0000313" key="3">
    <source>
        <dbReference type="Proteomes" id="UP001151287"/>
    </source>
</evidence>
<name>A0A9Q0BZY4_9POAL</name>
<comment type="caution">
    <text evidence="2">The sequence shown here is derived from an EMBL/GenBank/DDBJ whole genome shotgun (WGS) entry which is preliminary data.</text>
</comment>
<dbReference type="InterPro" id="IPR029016">
    <property type="entry name" value="GAF-like_dom_sf"/>
</dbReference>
<gene>
    <name evidence="2" type="ORF">LUZ63_020939</name>
</gene>
<dbReference type="GO" id="GO:0003700">
    <property type="term" value="F:DNA-binding transcription factor activity"/>
    <property type="evidence" value="ECO:0007669"/>
    <property type="project" value="TreeGrafter"/>
</dbReference>
<dbReference type="SUPFAM" id="SSF55781">
    <property type="entry name" value="GAF domain-like"/>
    <property type="match status" value="1"/>
</dbReference>
<dbReference type="AlphaFoldDB" id="A0A9Q0BZY4"/>
<evidence type="ECO:0000259" key="1">
    <source>
        <dbReference type="PROSITE" id="PS51078"/>
    </source>
</evidence>